<feature type="domain" description="Beta-lactamase-related" evidence="1">
    <location>
        <begin position="26"/>
        <end position="268"/>
    </location>
</feature>
<dbReference type="Proteomes" id="UP000245283">
    <property type="component" value="Unassembled WGS sequence"/>
</dbReference>
<dbReference type="InterPro" id="IPR012338">
    <property type="entry name" value="Beta-lactam/transpept-like"/>
</dbReference>
<dbReference type="PANTHER" id="PTHR43283">
    <property type="entry name" value="BETA-LACTAMASE-RELATED"/>
    <property type="match status" value="1"/>
</dbReference>
<gene>
    <name evidence="2" type="ORF">DD236_08465</name>
</gene>
<dbReference type="OrthoDB" id="3336932at2"/>
<evidence type="ECO:0000259" key="1">
    <source>
        <dbReference type="Pfam" id="PF00144"/>
    </source>
</evidence>
<organism evidence="2 3">
    <name type="scientific">Ancrocorticia populi</name>
    <dbReference type="NCBI Taxonomy" id="2175228"/>
    <lineage>
        <taxon>Bacteria</taxon>
        <taxon>Bacillati</taxon>
        <taxon>Actinomycetota</taxon>
        <taxon>Actinomycetes</taxon>
        <taxon>Actinomycetales</taxon>
        <taxon>Actinomycetaceae</taxon>
        <taxon>Ancrocorticia</taxon>
    </lineage>
</organism>
<comment type="caution">
    <text evidence="2">The sequence shown here is derived from an EMBL/GenBank/DDBJ whole genome shotgun (WGS) entry which is preliminary data.</text>
</comment>
<sequence length="278" mass="30063">MLRPNTAIASTWQTSAVESFSFEHALAVVDGANGEVTYSEGQQDRVFPLASVTKTFAAWSTLMAVENKVIALEEPCGPNGSTVRHLLAHASGLPFEQGARLAKPGERRIYSNLGIETVSDEVAGRLGVSVEEWITSSVLEPLGMSDTSVPGSPSTSGLSTVADLTLFARELLNPTLISPMMAGEAESVQYPRLSGVLPGYGRQADNRWGLGLEIRGRKNPHWTGKKFSARTFGHFGQSGSFIWVDPTVRKAGIFLGSEPFGPEQKEKWPALTEEMRAR</sequence>
<dbReference type="SUPFAM" id="SSF56601">
    <property type="entry name" value="beta-lactamase/transpeptidase-like"/>
    <property type="match status" value="1"/>
</dbReference>
<dbReference type="Pfam" id="PF00144">
    <property type="entry name" value="Beta-lactamase"/>
    <property type="match status" value="1"/>
</dbReference>
<dbReference type="InterPro" id="IPR001466">
    <property type="entry name" value="Beta-lactam-related"/>
</dbReference>
<proteinExistence type="predicted"/>
<evidence type="ECO:0000313" key="2">
    <source>
        <dbReference type="EMBL" id="PWF26106.1"/>
    </source>
</evidence>
<dbReference type="EMBL" id="QETB01000004">
    <property type="protein sequence ID" value="PWF26106.1"/>
    <property type="molecule type" value="Genomic_DNA"/>
</dbReference>
<dbReference type="PANTHER" id="PTHR43283:SF15">
    <property type="entry name" value="CONSERVED PROTEIN"/>
    <property type="match status" value="1"/>
</dbReference>
<name>A0A2V1K9R2_9ACTO</name>
<protein>
    <submittedName>
        <fullName evidence="2">Penicillin-binding protein</fullName>
    </submittedName>
</protein>
<evidence type="ECO:0000313" key="3">
    <source>
        <dbReference type="Proteomes" id="UP000245283"/>
    </source>
</evidence>
<keyword evidence="3" id="KW-1185">Reference proteome</keyword>
<dbReference type="Gene3D" id="3.40.710.10">
    <property type="entry name" value="DD-peptidase/beta-lactamase superfamily"/>
    <property type="match status" value="1"/>
</dbReference>
<dbReference type="AlphaFoldDB" id="A0A2V1K9R2"/>
<accession>A0A2V1K9R2</accession>
<dbReference type="InterPro" id="IPR050789">
    <property type="entry name" value="Diverse_Enzym_Activities"/>
</dbReference>
<reference evidence="3" key="1">
    <citation type="submission" date="2018-05" db="EMBL/GenBank/DDBJ databases">
        <authorList>
            <person name="Li Y."/>
        </authorList>
    </citation>
    <scope>NUCLEOTIDE SEQUENCE [LARGE SCALE GENOMIC DNA]</scope>
    <source>
        <strain evidence="3">sk1b4</strain>
    </source>
</reference>